<dbReference type="InterPro" id="IPR016156">
    <property type="entry name" value="FAD/NAD-linked_Rdtase_dimer_sf"/>
</dbReference>
<dbReference type="GO" id="GO:0006103">
    <property type="term" value="P:2-oxoglutarate metabolic process"/>
    <property type="evidence" value="ECO:0007669"/>
    <property type="project" value="TreeGrafter"/>
</dbReference>
<keyword evidence="11 16" id="KW-0676">Redox-active center</keyword>
<keyword evidence="14" id="KW-0547">Nucleotide-binding</keyword>
<feature type="binding site" evidence="14">
    <location>
        <position position="310"/>
    </location>
    <ligand>
        <name>FAD</name>
        <dbReference type="ChEBI" id="CHEBI:57692"/>
    </ligand>
</feature>
<evidence type="ECO:0000256" key="11">
    <source>
        <dbReference type="ARBA" id="ARBA00023284"/>
    </source>
</evidence>
<comment type="similarity">
    <text evidence="2 16">Belongs to the class-I pyridine nucleotide-disulfide oxidoreductase family.</text>
</comment>
<dbReference type="Gene3D" id="3.50.50.60">
    <property type="entry name" value="FAD/NAD(P)-binding domain"/>
    <property type="match status" value="2"/>
</dbReference>
<dbReference type="GO" id="GO:0004148">
    <property type="term" value="F:dihydrolipoyl dehydrogenase (NADH) activity"/>
    <property type="evidence" value="ECO:0007669"/>
    <property type="project" value="UniProtKB-EC"/>
</dbReference>
<dbReference type="NCBIfam" id="TIGR01350">
    <property type="entry name" value="lipoamide_DH"/>
    <property type="match status" value="1"/>
</dbReference>
<keyword evidence="7 14" id="KW-0274">FAD</keyword>
<evidence type="ECO:0000313" key="19">
    <source>
        <dbReference type="EMBL" id="HIU99641.1"/>
    </source>
</evidence>
<keyword evidence="6 16" id="KW-0285">Flavoprotein</keyword>
<dbReference type="GO" id="GO:0005737">
    <property type="term" value="C:cytoplasm"/>
    <property type="evidence" value="ECO:0007669"/>
    <property type="project" value="UniProtKB-SubCell"/>
</dbReference>
<gene>
    <name evidence="19" type="primary">lpdA</name>
    <name evidence="19" type="ORF">IAB14_00840</name>
</gene>
<accession>A0A9D1NAN8</accession>
<evidence type="ECO:0000313" key="20">
    <source>
        <dbReference type="Proteomes" id="UP000886891"/>
    </source>
</evidence>
<evidence type="ECO:0000256" key="14">
    <source>
        <dbReference type="PIRSR" id="PIRSR000350-3"/>
    </source>
</evidence>
<evidence type="ECO:0000256" key="3">
    <source>
        <dbReference type="ARBA" id="ARBA00012608"/>
    </source>
</evidence>
<dbReference type="InterPro" id="IPR023753">
    <property type="entry name" value="FAD/NAD-binding_dom"/>
</dbReference>
<name>A0A9D1NAN8_9FIRM</name>
<organism evidence="19 20">
    <name type="scientific">Candidatus Stercoripulliclostridium merdipullorum</name>
    <dbReference type="NCBI Taxonomy" id="2840952"/>
    <lineage>
        <taxon>Bacteria</taxon>
        <taxon>Bacillati</taxon>
        <taxon>Bacillota</taxon>
        <taxon>Clostridia</taxon>
        <taxon>Eubacteriales</taxon>
        <taxon>Candidatus Stercoripulliclostridium</taxon>
    </lineage>
</organism>
<sequence length="465" mass="49200">MQRFDLIVIGGGPAGYHAALYAAAKGMSVLLAEARALGGVCLNEGCVPTKCFLYSAKMLRHVKEANRYGVVGQEGTPVLDQNAVRLRKNKAVKRLTLGVRNSLKQAGVTVWTERVELQGKSEAGFVVAAGDTEAEGRFVLIATGSSPVILPIEGLAAALERGEAMTSAEALELTEIPARLLVIGGGVIGLEMAAYFAEAGSAVTVAEAAPAIAGRSDADIAARLKKTLTKKGIEFLTSSTLLSVGQGEATIATPEGNRSVVYDKLLLAVGRKPRWEGAGLDRLGVKTERGAVVTDDRMQTNIKGIYAAGDVNGKSMLAHTAYREGEVAVNNMLGDEDRMSYDAIPAVIYTDPEVANVGLTAEEAERQGIAYREVVLPMLYSGRYAAEVADPDAVIRMISDRETGRVLGCHAIGSYAGEYIAQVAAMMTLGTTTKEGAEVVYPHPTVAELIRECLIELNRKESADA</sequence>
<feature type="binding site" evidence="14">
    <location>
        <position position="207"/>
    </location>
    <ligand>
        <name>NAD(+)</name>
        <dbReference type="ChEBI" id="CHEBI:57540"/>
    </ligand>
</feature>
<dbReference type="InterPro" id="IPR050151">
    <property type="entry name" value="Class-I_Pyr_Nuc-Dis_Oxidored"/>
</dbReference>
<comment type="caution">
    <text evidence="19">The sequence shown here is derived from an EMBL/GenBank/DDBJ whole genome shotgun (WGS) entry which is preliminary data.</text>
</comment>
<dbReference type="Pfam" id="PF07992">
    <property type="entry name" value="Pyr_redox_2"/>
    <property type="match status" value="1"/>
</dbReference>
<feature type="active site" description="Proton acceptor" evidence="13">
    <location>
        <position position="443"/>
    </location>
</feature>
<evidence type="ECO:0000256" key="2">
    <source>
        <dbReference type="ARBA" id="ARBA00007532"/>
    </source>
</evidence>
<evidence type="ECO:0000259" key="18">
    <source>
        <dbReference type="Pfam" id="PF07992"/>
    </source>
</evidence>
<dbReference type="PANTHER" id="PTHR22912">
    <property type="entry name" value="DISULFIDE OXIDOREDUCTASE"/>
    <property type="match status" value="1"/>
</dbReference>
<dbReference type="FunFam" id="3.30.390.30:FF:000001">
    <property type="entry name" value="Dihydrolipoyl dehydrogenase"/>
    <property type="match status" value="1"/>
</dbReference>
<dbReference type="Proteomes" id="UP000886891">
    <property type="component" value="Unassembled WGS sequence"/>
</dbReference>
<keyword evidence="9 14" id="KW-0520">NAD</keyword>
<feature type="domain" description="FAD/NAD(P)-binding" evidence="18">
    <location>
        <begin position="4"/>
        <end position="325"/>
    </location>
</feature>
<dbReference type="SUPFAM" id="SSF51905">
    <property type="entry name" value="FAD/NAD(P)-binding domain"/>
    <property type="match status" value="1"/>
</dbReference>
<comment type="cofactor">
    <cofactor evidence="14 16">
        <name>FAD</name>
        <dbReference type="ChEBI" id="CHEBI:57692"/>
    </cofactor>
    <text evidence="14 16">Binds 1 FAD per subunit.</text>
</comment>
<dbReference type="InterPro" id="IPR006258">
    <property type="entry name" value="Lipoamide_DH"/>
</dbReference>
<dbReference type="PROSITE" id="PS00076">
    <property type="entry name" value="PYRIDINE_REDOX_1"/>
    <property type="match status" value="1"/>
</dbReference>
<dbReference type="PIRSF" id="PIRSF000350">
    <property type="entry name" value="Mercury_reductase_MerA"/>
    <property type="match status" value="1"/>
</dbReference>
<feature type="disulfide bond" description="Redox-active" evidence="15">
    <location>
        <begin position="41"/>
        <end position="46"/>
    </location>
</feature>
<evidence type="ECO:0000256" key="6">
    <source>
        <dbReference type="ARBA" id="ARBA00022630"/>
    </source>
</evidence>
<dbReference type="SUPFAM" id="SSF55424">
    <property type="entry name" value="FAD/NAD-linked reductases, dimerisation (C-terminal) domain"/>
    <property type="match status" value="1"/>
</dbReference>
<dbReference type="Gene3D" id="3.30.390.30">
    <property type="match status" value="1"/>
</dbReference>
<comment type="subcellular location">
    <subcellularLocation>
        <location evidence="1">Cytoplasm</location>
    </subcellularLocation>
</comment>
<feature type="domain" description="Pyridine nucleotide-disulphide oxidoreductase dimerisation" evidence="17">
    <location>
        <begin position="344"/>
        <end position="452"/>
    </location>
</feature>
<evidence type="ECO:0000256" key="10">
    <source>
        <dbReference type="ARBA" id="ARBA00023157"/>
    </source>
</evidence>
<dbReference type="InterPro" id="IPR036188">
    <property type="entry name" value="FAD/NAD-bd_sf"/>
</dbReference>
<proteinExistence type="inferred from homology"/>
<dbReference type="PRINTS" id="PR00411">
    <property type="entry name" value="PNDRDTASEI"/>
</dbReference>
<evidence type="ECO:0000256" key="5">
    <source>
        <dbReference type="ARBA" id="ARBA00022490"/>
    </source>
</evidence>
<evidence type="ECO:0000256" key="12">
    <source>
        <dbReference type="ARBA" id="ARBA00049187"/>
    </source>
</evidence>
<comment type="miscellaneous">
    <text evidence="16">The active site is a redox-active disulfide bond.</text>
</comment>
<evidence type="ECO:0000256" key="4">
    <source>
        <dbReference type="ARBA" id="ARBA00016961"/>
    </source>
</evidence>
<dbReference type="Pfam" id="PF02852">
    <property type="entry name" value="Pyr_redox_dim"/>
    <property type="match status" value="1"/>
</dbReference>
<dbReference type="PANTHER" id="PTHR22912:SF217">
    <property type="entry name" value="DIHYDROLIPOYL DEHYDROGENASE"/>
    <property type="match status" value="1"/>
</dbReference>
<keyword evidence="5" id="KW-0963">Cytoplasm</keyword>
<dbReference type="InterPro" id="IPR001100">
    <property type="entry name" value="Pyr_nuc-diS_OxRdtase"/>
</dbReference>
<evidence type="ECO:0000256" key="15">
    <source>
        <dbReference type="PIRSR" id="PIRSR000350-4"/>
    </source>
</evidence>
<reference evidence="19" key="2">
    <citation type="journal article" date="2021" name="PeerJ">
        <title>Extensive microbial diversity within the chicken gut microbiome revealed by metagenomics and culture.</title>
        <authorList>
            <person name="Gilroy R."/>
            <person name="Ravi A."/>
            <person name="Getino M."/>
            <person name="Pursley I."/>
            <person name="Horton D.L."/>
            <person name="Alikhan N.F."/>
            <person name="Baker D."/>
            <person name="Gharbi K."/>
            <person name="Hall N."/>
            <person name="Watson M."/>
            <person name="Adriaenssens E.M."/>
            <person name="Foster-Nyarko E."/>
            <person name="Jarju S."/>
            <person name="Secka A."/>
            <person name="Antonio M."/>
            <person name="Oren A."/>
            <person name="Chaudhuri R.R."/>
            <person name="La Ragione R."/>
            <person name="Hildebrand F."/>
            <person name="Pallen M.J."/>
        </authorList>
    </citation>
    <scope>NUCLEOTIDE SEQUENCE</scope>
    <source>
        <strain evidence="19">23406</strain>
    </source>
</reference>
<evidence type="ECO:0000259" key="17">
    <source>
        <dbReference type="Pfam" id="PF02852"/>
    </source>
</evidence>
<feature type="binding site" evidence="14">
    <location>
        <begin position="184"/>
        <end position="191"/>
    </location>
    <ligand>
        <name>NAD(+)</name>
        <dbReference type="ChEBI" id="CHEBI:57540"/>
    </ligand>
</feature>
<evidence type="ECO:0000256" key="7">
    <source>
        <dbReference type="ARBA" id="ARBA00022827"/>
    </source>
</evidence>
<dbReference type="GO" id="GO:0050660">
    <property type="term" value="F:flavin adenine dinucleotide binding"/>
    <property type="evidence" value="ECO:0007669"/>
    <property type="project" value="InterPro"/>
</dbReference>
<comment type="catalytic activity">
    <reaction evidence="12 16">
        <text>N(6)-[(R)-dihydrolipoyl]-L-lysyl-[protein] + NAD(+) = N(6)-[(R)-lipoyl]-L-lysyl-[protein] + NADH + H(+)</text>
        <dbReference type="Rhea" id="RHEA:15045"/>
        <dbReference type="Rhea" id="RHEA-COMP:10474"/>
        <dbReference type="Rhea" id="RHEA-COMP:10475"/>
        <dbReference type="ChEBI" id="CHEBI:15378"/>
        <dbReference type="ChEBI" id="CHEBI:57540"/>
        <dbReference type="ChEBI" id="CHEBI:57945"/>
        <dbReference type="ChEBI" id="CHEBI:83099"/>
        <dbReference type="ChEBI" id="CHEBI:83100"/>
        <dbReference type="EC" id="1.8.1.4"/>
    </reaction>
</comment>
<evidence type="ECO:0000256" key="16">
    <source>
        <dbReference type="RuleBase" id="RU003692"/>
    </source>
</evidence>
<dbReference type="InterPro" id="IPR012999">
    <property type="entry name" value="Pyr_OxRdtase_I_AS"/>
</dbReference>
<keyword evidence="8 16" id="KW-0560">Oxidoreductase</keyword>
<feature type="binding site" evidence="14">
    <location>
        <position position="50"/>
    </location>
    <ligand>
        <name>FAD</name>
        <dbReference type="ChEBI" id="CHEBI:57692"/>
    </ligand>
</feature>
<dbReference type="EMBL" id="DVOH01000010">
    <property type="protein sequence ID" value="HIU99641.1"/>
    <property type="molecule type" value="Genomic_DNA"/>
</dbReference>
<reference evidence="19" key="1">
    <citation type="submission" date="2020-10" db="EMBL/GenBank/DDBJ databases">
        <authorList>
            <person name="Gilroy R."/>
        </authorList>
    </citation>
    <scope>NUCLEOTIDE SEQUENCE</scope>
    <source>
        <strain evidence="19">23406</strain>
    </source>
</reference>
<feature type="binding site" evidence="14">
    <location>
        <position position="270"/>
    </location>
    <ligand>
        <name>NAD(+)</name>
        <dbReference type="ChEBI" id="CHEBI:57540"/>
    </ligand>
</feature>
<dbReference type="InterPro" id="IPR004099">
    <property type="entry name" value="Pyr_nucl-diS_OxRdtase_dimer"/>
</dbReference>
<feature type="binding site" evidence="14">
    <location>
        <begin position="316"/>
        <end position="319"/>
    </location>
    <ligand>
        <name>FAD</name>
        <dbReference type="ChEBI" id="CHEBI:57692"/>
    </ligand>
</feature>
<dbReference type="PRINTS" id="PR00368">
    <property type="entry name" value="FADPNR"/>
</dbReference>
<evidence type="ECO:0000256" key="1">
    <source>
        <dbReference type="ARBA" id="ARBA00004496"/>
    </source>
</evidence>
<evidence type="ECO:0000256" key="9">
    <source>
        <dbReference type="ARBA" id="ARBA00023027"/>
    </source>
</evidence>
<dbReference type="AlphaFoldDB" id="A0A9D1NAN8"/>
<protein>
    <recommendedName>
        <fullName evidence="4 16">Dihydrolipoyl dehydrogenase</fullName>
        <ecNumber evidence="3 16">1.8.1.4</ecNumber>
    </recommendedName>
</protein>
<feature type="binding site" evidence="14">
    <location>
        <begin position="143"/>
        <end position="145"/>
    </location>
    <ligand>
        <name>FAD</name>
        <dbReference type="ChEBI" id="CHEBI:57692"/>
    </ligand>
</feature>
<keyword evidence="10" id="KW-1015">Disulfide bond</keyword>
<dbReference type="EC" id="1.8.1.4" evidence="3 16"/>
<evidence type="ECO:0000256" key="13">
    <source>
        <dbReference type="PIRSR" id="PIRSR000350-2"/>
    </source>
</evidence>
<evidence type="ECO:0000256" key="8">
    <source>
        <dbReference type="ARBA" id="ARBA00023002"/>
    </source>
</evidence>